<protein>
    <submittedName>
        <fullName evidence="1">Uncharacterized protein</fullName>
    </submittedName>
</protein>
<name>A0A0A9CDK0_ARUDO</name>
<sequence length="53" mass="5513">MAVQLSDYSDSINSTSGILCWHAVTSDGSPRLCTSDIGEPTLEDPVPSATVST</sequence>
<reference evidence="1" key="2">
    <citation type="journal article" date="2015" name="Data Brief">
        <title>Shoot transcriptome of the giant reed, Arundo donax.</title>
        <authorList>
            <person name="Barrero R.A."/>
            <person name="Guerrero F.D."/>
            <person name="Moolhuijzen P."/>
            <person name="Goolsby J.A."/>
            <person name="Tidwell J."/>
            <person name="Bellgard S.E."/>
            <person name="Bellgard M.I."/>
        </authorList>
    </citation>
    <scope>NUCLEOTIDE SEQUENCE</scope>
    <source>
        <tissue evidence="1">Shoot tissue taken approximately 20 cm above the soil surface</tissue>
    </source>
</reference>
<evidence type="ECO:0000313" key="1">
    <source>
        <dbReference type="EMBL" id="JAD69567.1"/>
    </source>
</evidence>
<organism evidence="1">
    <name type="scientific">Arundo donax</name>
    <name type="common">Giant reed</name>
    <name type="synonym">Donax arundinaceus</name>
    <dbReference type="NCBI Taxonomy" id="35708"/>
    <lineage>
        <taxon>Eukaryota</taxon>
        <taxon>Viridiplantae</taxon>
        <taxon>Streptophyta</taxon>
        <taxon>Embryophyta</taxon>
        <taxon>Tracheophyta</taxon>
        <taxon>Spermatophyta</taxon>
        <taxon>Magnoliopsida</taxon>
        <taxon>Liliopsida</taxon>
        <taxon>Poales</taxon>
        <taxon>Poaceae</taxon>
        <taxon>PACMAD clade</taxon>
        <taxon>Arundinoideae</taxon>
        <taxon>Arundineae</taxon>
        <taxon>Arundo</taxon>
    </lineage>
</organism>
<dbReference type="EMBL" id="GBRH01228328">
    <property type="protein sequence ID" value="JAD69567.1"/>
    <property type="molecule type" value="Transcribed_RNA"/>
</dbReference>
<reference evidence="1" key="1">
    <citation type="submission" date="2014-09" db="EMBL/GenBank/DDBJ databases">
        <authorList>
            <person name="Magalhaes I.L.F."/>
            <person name="Oliveira U."/>
            <person name="Santos F.R."/>
            <person name="Vidigal T.H.D.A."/>
            <person name="Brescovit A.D."/>
            <person name="Santos A.J."/>
        </authorList>
    </citation>
    <scope>NUCLEOTIDE SEQUENCE</scope>
    <source>
        <tissue evidence="1">Shoot tissue taken approximately 20 cm above the soil surface</tissue>
    </source>
</reference>
<dbReference type="AlphaFoldDB" id="A0A0A9CDK0"/>
<accession>A0A0A9CDK0</accession>
<proteinExistence type="predicted"/>